<protein>
    <recommendedName>
        <fullName evidence="1">DUF155 domain-containing protein</fullName>
    </recommendedName>
</protein>
<dbReference type="KEGG" id="wsu:WS1725"/>
<organism evidence="3">
    <name type="scientific">Wolinella succinogenes (strain ATCC 29543 / DSM 1740 / CCUG 13145 / JCM 31913 / LMG 7466 / NCTC 11488 / FDC 602W)</name>
    <name type="common">Vibrio succinogenes</name>
    <dbReference type="NCBI Taxonomy" id="273121"/>
    <lineage>
        <taxon>Bacteria</taxon>
        <taxon>Pseudomonadati</taxon>
        <taxon>Campylobacterota</taxon>
        <taxon>Epsilonproteobacteria</taxon>
        <taxon>Campylobacterales</taxon>
        <taxon>Helicobacteraceae</taxon>
        <taxon>Wolinella</taxon>
    </lineage>
</organism>
<evidence type="ECO:0000313" key="3">
    <source>
        <dbReference type="Proteomes" id="UP000000422"/>
    </source>
</evidence>
<dbReference type="AlphaFoldDB" id="Q7MR46"/>
<dbReference type="STRING" id="273121.WS1725"/>
<dbReference type="eggNOG" id="COG1723">
    <property type="taxonomic scope" value="Bacteria"/>
</dbReference>
<keyword evidence="3" id="KW-1185">Reference proteome</keyword>
<gene>
    <name evidence="2" type="ordered locus">WS1725</name>
</gene>
<evidence type="ECO:0000313" key="2">
    <source>
        <dbReference type="EMBL" id="CAE10750.1"/>
    </source>
</evidence>
<dbReference type="Pfam" id="PF02582">
    <property type="entry name" value="DUF155"/>
    <property type="match status" value="1"/>
</dbReference>
<dbReference type="Proteomes" id="UP000000422">
    <property type="component" value="Chromosome"/>
</dbReference>
<dbReference type="PANTHER" id="PTHR16255">
    <property type="entry name" value="REQUIRED FOR MEIOTIC NUCLEAR DIVISION PROTEIN 1 HOMOLOG"/>
    <property type="match status" value="1"/>
</dbReference>
<dbReference type="EMBL" id="BX571661">
    <property type="protein sequence ID" value="CAE10750.1"/>
    <property type="molecule type" value="Genomic_DNA"/>
</dbReference>
<dbReference type="PANTHER" id="PTHR16255:SF1">
    <property type="entry name" value="REQUIRED FOR MEIOTIC NUCLEAR DIVISION PROTEIN 1 HOMOLOG"/>
    <property type="match status" value="1"/>
</dbReference>
<feature type="domain" description="DUF155" evidence="1">
    <location>
        <begin position="46"/>
        <end position="214"/>
    </location>
</feature>
<accession>Q7MR46</accession>
<reference evidence="2 3" key="1">
    <citation type="journal article" date="2003" name="Proc. Natl. Acad. Sci. U.S.A.">
        <title>Complete genome sequence and analysis of Wolinella succinogenes.</title>
        <authorList>
            <person name="Baar C."/>
            <person name="Eppinger M."/>
            <person name="Raddatz G."/>
            <person name="Simon JM."/>
            <person name="Lanz C."/>
            <person name="Klimmek O."/>
            <person name="Nandakumar R."/>
            <person name="Gross R."/>
            <person name="Rosinus A."/>
            <person name="Keller H."/>
            <person name="Jagtap P."/>
            <person name="Linke B."/>
            <person name="Meyer F."/>
            <person name="Lederer H."/>
            <person name="Schuster S.C."/>
        </authorList>
    </citation>
    <scope>NUCLEOTIDE SEQUENCE [LARGE SCALE GENOMIC DNA]</scope>
    <source>
        <strain evidence="3">ATCC 29543 / DSM 1740 / CCUG 13145 / JCM 31913 / LMG 7466 / NCTC 11488 / FDC 602W</strain>
    </source>
</reference>
<dbReference type="InterPro" id="IPR051624">
    <property type="entry name" value="RMD1/Sad1-interacting"/>
</dbReference>
<name>Q7MR46_WOLSU</name>
<proteinExistence type="predicted"/>
<sequence>MEKKPLRAYCNATRYDFNALREFLENRHRVMLVRDCLQIELKEGLVFLFEYGGVVFWDCDYETQKALLDSIAPFSVGILSEVVVDDFEYILEPEASSRIHNDTIRLSEETPLQKLAFSHGIIQSTKLASFENLIQSTIDETRHLPESLAQSGKILLSRREIAKLRGKLFLAKADIHLHFELLDTPEFFWEYPTLEPYYQEIRQYLDIPSRIEVLGQKLSVIEELLTMLADEQNHKHSANLEWIIIILIAIEILLYLH</sequence>
<dbReference type="InterPro" id="IPR003734">
    <property type="entry name" value="DUF155"/>
</dbReference>
<dbReference type="HOGENOM" id="CLU_011220_4_0_7"/>
<evidence type="ECO:0000259" key="1">
    <source>
        <dbReference type="Pfam" id="PF02582"/>
    </source>
</evidence>
<dbReference type="RefSeq" id="WP_011139534.1">
    <property type="nucleotide sequence ID" value="NC_005090.1"/>
</dbReference>